<evidence type="ECO:0000313" key="10">
    <source>
        <dbReference type="EMBL" id="CEL96744.1"/>
    </source>
</evidence>
<dbReference type="Proteomes" id="UP000041254">
    <property type="component" value="Unassembled WGS sequence"/>
</dbReference>
<dbReference type="PROSITE" id="PS50156">
    <property type="entry name" value="SSD"/>
    <property type="match status" value="1"/>
</dbReference>
<evidence type="ECO:0000313" key="11">
    <source>
        <dbReference type="Proteomes" id="UP000041254"/>
    </source>
</evidence>
<evidence type="ECO:0000259" key="9">
    <source>
        <dbReference type="PROSITE" id="PS50156"/>
    </source>
</evidence>
<feature type="transmembrane region" description="Helical" evidence="8">
    <location>
        <begin position="1000"/>
        <end position="1024"/>
    </location>
</feature>
<feature type="region of interest" description="Disordered" evidence="7">
    <location>
        <begin position="454"/>
        <end position="488"/>
    </location>
</feature>
<comment type="subcellular location">
    <subcellularLocation>
        <location evidence="1">Membrane</location>
        <topology evidence="1">Multi-pass membrane protein</topology>
    </subcellularLocation>
</comment>
<feature type="transmembrane region" description="Helical" evidence="8">
    <location>
        <begin position="931"/>
        <end position="953"/>
    </location>
</feature>
<feature type="region of interest" description="Disordered" evidence="7">
    <location>
        <begin position="1032"/>
        <end position="1062"/>
    </location>
</feature>
<feature type="compositionally biased region" description="Polar residues" evidence="7">
    <location>
        <begin position="1032"/>
        <end position="1041"/>
    </location>
</feature>
<organism evidence="10 11">
    <name type="scientific">Vitrella brassicaformis (strain CCMP3155)</name>
    <dbReference type="NCBI Taxonomy" id="1169540"/>
    <lineage>
        <taxon>Eukaryota</taxon>
        <taxon>Sar</taxon>
        <taxon>Alveolata</taxon>
        <taxon>Colpodellida</taxon>
        <taxon>Vitrellaceae</taxon>
        <taxon>Vitrella</taxon>
    </lineage>
</organism>
<feature type="transmembrane region" description="Helical" evidence="8">
    <location>
        <begin position="874"/>
        <end position="892"/>
    </location>
</feature>
<keyword evidence="6" id="KW-0325">Glycoprotein</keyword>
<evidence type="ECO:0000256" key="4">
    <source>
        <dbReference type="ARBA" id="ARBA00022989"/>
    </source>
</evidence>
<feature type="domain" description="SSD" evidence="9">
    <location>
        <begin position="294"/>
        <end position="426"/>
    </location>
</feature>
<evidence type="ECO:0000256" key="3">
    <source>
        <dbReference type="ARBA" id="ARBA00022692"/>
    </source>
</evidence>
<feature type="transmembrane region" description="Helical" evidence="8">
    <location>
        <begin position="331"/>
        <end position="352"/>
    </location>
</feature>
<evidence type="ECO:0000256" key="2">
    <source>
        <dbReference type="ARBA" id="ARBA00005585"/>
    </source>
</evidence>
<dbReference type="Gene3D" id="1.20.1640.10">
    <property type="entry name" value="Multidrug efflux transporter AcrB transmembrane domain"/>
    <property type="match status" value="2"/>
</dbReference>
<keyword evidence="5 8" id="KW-0472">Membrane</keyword>
<comment type="similarity">
    <text evidence="2">Belongs to the patched family.</text>
</comment>
<dbReference type="InterPro" id="IPR000731">
    <property type="entry name" value="SSD"/>
</dbReference>
<feature type="transmembrane region" description="Helical" evidence="8">
    <location>
        <begin position="298"/>
        <end position="319"/>
    </location>
</feature>
<protein>
    <recommendedName>
        <fullName evidence="9">SSD domain-containing protein</fullName>
    </recommendedName>
</protein>
<evidence type="ECO:0000256" key="1">
    <source>
        <dbReference type="ARBA" id="ARBA00004141"/>
    </source>
</evidence>
<feature type="transmembrane region" description="Helical" evidence="8">
    <location>
        <begin position="397"/>
        <end position="421"/>
    </location>
</feature>
<name>A0A0G4EJQ6_VITBC</name>
<sequence length="1062" mass="117856">MFATWKGRFVGRIERFFYNYTCFVYRHPWKFIWVTLLLSLSVGTLTFFRQKEFDTEINFAMPDSKAVKARELYEKHFGQWPRDAAVVASAVDPDDNLLTKEHLDELRALTDDIANVTVKVDGRSWRFEDICARDGTGECDMATVFMVYGEDSEDRYGTPLNYPRHPSIRHGGLFPWPVAFLMGNITVEDVNGRQKATRASSFIFRWAVTPDAAPKAAILQWEKAFLHKVMDWTPEFRDKHGIELLRYARRTPEDELANSFYPLMEFLIRMGCCGLVVGIYCVVANLSGFGNGHKSKLVPAIMGLVSAVLGSFLGFGIVYSAGFKHVVTMEVTPYLCMGIGVNDLLVILNAYAPASQIEADPMKKCARTMKDSGLAITITTLANVIAFGIGASTGYTAVVNFCVLTAVALGFVYIYALTFFLPFLCLDARREACSPPSYLKGYFGVGRGGTAKGDATPSTNIMSGDSSKPEVSPPASTQAFSPQPEGDRDIAFPTIETIDLGPSGDYDVEEAGKTTTLTPIREEEEASDAAEAVTEISAVASGVHELVALQVLQQEDRIQQKLRQRRQRRQPAAGSAATHEANHAPDVEAQAPRQESEADSKTAGPPCSGFFSVQLAKPADSSPVSVDVEEPRGLHGKWMRLYFRRFWGRWLTIPAVKVFVVALWLTYVGLCGFSASKLRVEFEVSNTAPYGSYFIDFLGGVDEAFGGFNLPGVLLYSEKQHWWTKATREAFMEFEDELTRVEGVHPETQSGLYRFYEFYSRTPELLQELNEMENDPKAFSDKLRQWMNRTMITSTPFKLFKTDFNFNDDGELEAYKTKFFMRAYSDPPLGGAPLMQRIRDKCDRVKRDHGITVATFTDAFVYYESDLILVPQTLVQLSAALVGVLLVSIFLLHGAITCALVLVMLISIDLGVFGFMTVFDLPLNLITSINLVVSIGFSVDFTTHICHAYTLAVGRTPNHRMVETMALMGAPVFSGGMSTFLALTPFLIVQRSYSYDSWCLMMILVVACGVLHALVFLPVILSLLPISKARNRTNSQPNQAPTEARGQAAKGQDNKGAVSLPA</sequence>
<dbReference type="InterPro" id="IPR051697">
    <property type="entry name" value="Patched_domain-protein"/>
</dbReference>
<keyword evidence="4 8" id="KW-1133">Transmembrane helix</keyword>
<feature type="transmembrane region" description="Helical" evidence="8">
    <location>
        <begin position="373"/>
        <end position="391"/>
    </location>
</feature>
<dbReference type="InterPro" id="IPR003392">
    <property type="entry name" value="PTHD_SSD"/>
</dbReference>
<dbReference type="GO" id="GO:0016020">
    <property type="term" value="C:membrane"/>
    <property type="evidence" value="ECO:0007669"/>
    <property type="project" value="UniProtKB-SubCell"/>
</dbReference>
<dbReference type="OrthoDB" id="6510177at2759"/>
<feature type="region of interest" description="Disordered" evidence="7">
    <location>
        <begin position="561"/>
        <end position="604"/>
    </location>
</feature>
<evidence type="ECO:0000256" key="5">
    <source>
        <dbReference type="ARBA" id="ARBA00023136"/>
    </source>
</evidence>
<proteinExistence type="inferred from homology"/>
<dbReference type="EMBL" id="CDMY01000244">
    <property type="protein sequence ID" value="CEL96744.1"/>
    <property type="molecule type" value="Genomic_DNA"/>
</dbReference>
<feature type="transmembrane region" description="Helical" evidence="8">
    <location>
        <begin position="647"/>
        <end position="670"/>
    </location>
</feature>
<gene>
    <name evidence="10" type="ORF">Vbra_12049</name>
</gene>
<reference evidence="10 11" key="1">
    <citation type="submission" date="2014-11" db="EMBL/GenBank/DDBJ databases">
        <authorList>
            <person name="Zhu J."/>
            <person name="Qi W."/>
            <person name="Song R."/>
        </authorList>
    </citation>
    <scope>NUCLEOTIDE SEQUENCE [LARGE SCALE GENOMIC DNA]</scope>
</reference>
<evidence type="ECO:0000256" key="7">
    <source>
        <dbReference type="SAM" id="MobiDB-lite"/>
    </source>
</evidence>
<feature type="transmembrane region" description="Helical" evidence="8">
    <location>
        <begin position="965"/>
        <end position="988"/>
    </location>
</feature>
<dbReference type="Pfam" id="PF02460">
    <property type="entry name" value="Patched"/>
    <property type="match status" value="1"/>
</dbReference>
<dbReference type="PANTHER" id="PTHR10796:SF92">
    <property type="entry name" value="PATCHED-RELATED, ISOFORM A"/>
    <property type="match status" value="1"/>
</dbReference>
<dbReference type="AlphaFoldDB" id="A0A0G4EJQ6"/>
<dbReference type="PhylomeDB" id="A0A0G4EJQ6"/>
<evidence type="ECO:0000256" key="6">
    <source>
        <dbReference type="ARBA" id="ARBA00023180"/>
    </source>
</evidence>
<dbReference type="VEuPathDB" id="CryptoDB:Vbra_12049"/>
<accession>A0A0G4EJQ6</accession>
<feature type="transmembrane region" description="Helical" evidence="8">
    <location>
        <begin position="266"/>
        <end position="286"/>
    </location>
</feature>
<feature type="compositionally biased region" description="Polar residues" evidence="7">
    <location>
        <begin position="456"/>
        <end position="466"/>
    </location>
</feature>
<dbReference type="PANTHER" id="PTHR10796">
    <property type="entry name" value="PATCHED-RELATED"/>
    <property type="match status" value="1"/>
</dbReference>
<feature type="transmembrane region" description="Helical" evidence="8">
    <location>
        <begin position="899"/>
        <end position="919"/>
    </location>
</feature>
<keyword evidence="11" id="KW-1185">Reference proteome</keyword>
<keyword evidence="3 8" id="KW-0812">Transmembrane</keyword>
<dbReference type="InParanoid" id="A0A0G4EJQ6"/>
<evidence type="ECO:0000256" key="8">
    <source>
        <dbReference type="SAM" id="Phobius"/>
    </source>
</evidence>
<dbReference type="SUPFAM" id="SSF82866">
    <property type="entry name" value="Multidrug efflux transporter AcrB transmembrane domain"/>
    <property type="match status" value="2"/>
</dbReference>